<keyword evidence="1" id="KW-1133">Transmembrane helix</keyword>
<evidence type="ECO:0000313" key="3">
    <source>
        <dbReference type="Proteomes" id="UP000250831"/>
    </source>
</evidence>
<evidence type="ECO:0000256" key="1">
    <source>
        <dbReference type="SAM" id="Phobius"/>
    </source>
</evidence>
<accession>A0A363NQH2</accession>
<proteinExistence type="predicted"/>
<dbReference type="Proteomes" id="UP000250831">
    <property type="component" value="Unassembled WGS sequence"/>
</dbReference>
<evidence type="ECO:0000313" key="2">
    <source>
        <dbReference type="EMBL" id="PUV23024.1"/>
    </source>
</evidence>
<organism evidence="2 3">
    <name type="scientific">Sphingobacterium athyrii</name>
    <dbReference type="NCBI Taxonomy" id="2152717"/>
    <lineage>
        <taxon>Bacteria</taxon>
        <taxon>Pseudomonadati</taxon>
        <taxon>Bacteroidota</taxon>
        <taxon>Sphingobacteriia</taxon>
        <taxon>Sphingobacteriales</taxon>
        <taxon>Sphingobacteriaceae</taxon>
        <taxon>Sphingobacterium</taxon>
    </lineage>
</organism>
<sequence length="113" mass="12854">MINREKMKKGDPLADLLKQEILDTPSAKFSDQLLQASMNSYRVSYGKRYQKEERLGKVISAILIFFNLMLLVKLKPFGSDSALLIGILAAVIAIFGYSMHYLTRHPRHTSQHS</sequence>
<name>A0A363NQH2_9SPHI</name>
<dbReference type="EMBL" id="QCXX01000005">
    <property type="protein sequence ID" value="PUV23024.1"/>
    <property type="molecule type" value="Genomic_DNA"/>
</dbReference>
<keyword evidence="1" id="KW-0472">Membrane</keyword>
<dbReference type="AlphaFoldDB" id="A0A363NQH2"/>
<keyword evidence="3" id="KW-1185">Reference proteome</keyword>
<keyword evidence="1" id="KW-0812">Transmembrane</keyword>
<protein>
    <recommendedName>
        <fullName evidence="4">DUF2335 domain-containing protein</fullName>
    </recommendedName>
</protein>
<reference evidence="2 3" key="1">
    <citation type="submission" date="2018-04" db="EMBL/GenBank/DDBJ databases">
        <title>Sphingobacterium sp. M46 Genome.</title>
        <authorList>
            <person name="Cheng J."/>
            <person name="Li Y."/>
        </authorList>
    </citation>
    <scope>NUCLEOTIDE SEQUENCE [LARGE SCALE GENOMIC DNA]</scope>
    <source>
        <strain evidence="2 3">M46</strain>
    </source>
</reference>
<gene>
    <name evidence="2" type="ORF">DCO56_19100</name>
</gene>
<feature type="transmembrane region" description="Helical" evidence="1">
    <location>
        <begin position="84"/>
        <end position="103"/>
    </location>
</feature>
<comment type="caution">
    <text evidence="2">The sequence shown here is derived from an EMBL/GenBank/DDBJ whole genome shotgun (WGS) entry which is preliminary data.</text>
</comment>
<evidence type="ECO:0008006" key="4">
    <source>
        <dbReference type="Google" id="ProtNLM"/>
    </source>
</evidence>
<feature type="transmembrane region" description="Helical" evidence="1">
    <location>
        <begin position="55"/>
        <end position="72"/>
    </location>
</feature>